<organism evidence="9 10">
    <name type="scientific">Candidatus Wildermuthbacteria bacterium RIFCSPHIGHO2_02_FULL_47_12</name>
    <dbReference type="NCBI Taxonomy" id="1802451"/>
    <lineage>
        <taxon>Bacteria</taxon>
        <taxon>Candidatus Wildermuthiibacteriota</taxon>
    </lineage>
</organism>
<dbReference type="InterPro" id="IPR000851">
    <property type="entry name" value="Ribosomal_uS5"/>
</dbReference>
<dbReference type="PROSITE" id="PS50881">
    <property type="entry name" value="S5_DSRBD"/>
    <property type="match status" value="1"/>
</dbReference>
<dbReference type="InterPro" id="IPR020568">
    <property type="entry name" value="Ribosomal_Su5_D2-typ_SF"/>
</dbReference>
<sequence>MPLQSQRNSGRPQRFEKKSEFDSKLVDLARVTRVAAGGKHFRFRATMVIGDGKGRVGIGVAKGLDVAQAIEKGTKAAQRRMITVPIVKETIPHEVEAHFGASHVLLKPQKIGRGLVAGGVTRIICEKAGIKNVSAKLLSKTHNKLNNALATIQALQKLKMKKSEVIPVEAQSNATPSDTTQA</sequence>
<dbReference type="AlphaFoldDB" id="A0A1G2R287"/>
<evidence type="ECO:0000256" key="5">
    <source>
        <dbReference type="ARBA" id="ARBA00035519"/>
    </source>
</evidence>
<dbReference type="InterPro" id="IPR005324">
    <property type="entry name" value="Ribosomal_uS5_C"/>
</dbReference>
<evidence type="ECO:0000256" key="1">
    <source>
        <dbReference type="ARBA" id="ARBA00008945"/>
    </source>
</evidence>
<dbReference type="GO" id="GO:0005840">
    <property type="term" value="C:ribosome"/>
    <property type="evidence" value="ECO:0007669"/>
    <property type="project" value="UniProtKB-KW"/>
</dbReference>
<evidence type="ECO:0000256" key="4">
    <source>
        <dbReference type="ARBA" id="ARBA00035255"/>
    </source>
</evidence>
<dbReference type="PANTHER" id="PTHR48277">
    <property type="entry name" value="MITOCHONDRIAL RIBOSOMAL PROTEIN S5"/>
    <property type="match status" value="1"/>
</dbReference>
<evidence type="ECO:0000313" key="9">
    <source>
        <dbReference type="EMBL" id="OHA66827.1"/>
    </source>
</evidence>
<dbReference type="PANTHER" id="PTHR48277:SF1">
    <property type="entry name" value="MITOCHONDRIAL RIBOSOMAL PROTEIN S5"/>
    <property type="match status" value="1"/>
</dbReference>
<comment type="similarity">
    <text evidence="1 7">Belongs to the universal ribosomal protein uS5 family.</text>
</comment>
<accession>A0A1G2R287</accession>
<protein>
    <recommendedName>
        <fullName evidence="4">Small ribosomal subunit protein uS5</fullName>
    </recommendedName>
    <alternativeName>
        <fullName evidence="5">30S ribosomal protein S5</fullName>
    </alternativeName>
</protein>
<dbReference type="GO" id="GO:0003735">
    <property type="term" value="F:structural constituent of ribosome"/>
    <property type="evidence" value="ECO:0007669"/>
    <property type="project" value="UniProtKB-UniRule"/>
</dbReference>
<evidence type="ECO:0000256" key="2">
    <source>
        <dbReference type="ARBA" id="ARBA00022980"/>
    </source>
</evidence>
<dbReference type="Proteomes" id="UP000176901">
    <property type="component" value="Unassembled WGS sequence"/>
</dbReference>
<dbReference type="InterPro" id="IPR014721">
    <property type="entry name" value="Ribsml_uS5_D2-typ_fold_subgr"/>
</dbReference>
<dbReference type="STRING" id="1802451.A3C82_01830"/>
<dbReference type="SUPFAM" id="SSF54768">
    <property type="entry name" value="dsRNA-binding domain-like"/>
    <property type="match status" value="1"/>
</dbReference>
<dbReference type="InterPro" id="IPR013810">
    <property type="entry name" value="Ribosomal_uS5_N"/>
</dbReference>
<dbReference type="Gene3D" id="3.30.230.10">
    <property type="match status" value="1"/>
</dbReference>
<dbReference type="SUPFAM" id="SSF54211">
    <property type="entry name" value="Ribosomal protein S5 domain 2-like"/>
    <property type="match status" value="1"/>
</dbReference>
<dbReference type="InterPro" id="IPR018192">
    <property type="entry name" value="Ribosomal_uS5_N_CS"/>
</dbReference>
<dbReference type="GO" id="GO:1990904">
    <property type="term" value="C:ribonucleoprotein complex"/>
    <property type="evidence" value="ECO:0007669"/>
    <property type="project" value="UniProtKB-UniRule"/>
</dbReference>
<dbReference type="PROSITE" id="PS00585">
    <property type="entry name" value="RIBOSOMAL_S5"/>
    <property type="match status" value="1"/>
</dbReference>
<dbReference type="Pfam" id="PF03719">
    <property type="entry name" value="Ribosomal_S5_C"/>
    <property type="match status" value="1"/>
</dbReference>
<name>A0A1G2R287_9BACT</name>
<comment type="caution">
    <text evidence="9">The sequence shown here is derived from an EMBL/GenBank/DDBJ whole genome shotgun (WGS) entry which is preliminary data.</text>
</comment>
<evidence type="ECO:0000259" key="8">
    <source>
        <dbReference type="PROSITE" id="PS50881"/>
    </source>
</evidence>
<dbReference type="Pfam" id="PF00333">
    <property type="entry name" value="Ribosomal_S5"/>
    <property type="match status" value="1"/>
</dbReference>
<evidence type="ECO:0000313" key="10">
    <source>
        <dbReference type="Proteomes" id="UP000176901"/>
    </source>
</evidence>
<dbReference type="EMBL" id="MHTW01000023">
    <property type="protein sequence ID" value="OHA66827.1"/>
    <property type="molecule type" value="Genomic_DNA"/>
</dbReference>
<keyword evidence="3 6" id="KW-0687">Ribonucleoprotein</keyword>
<keyword evidence="2 6" id="KW-0689">Ribosomal protein</keyword>
<evidence type="ECO:0000256" key="7">
    <source>
        <dbReference type="RuleBase" id="RU003823"/>
    </source>
</evidence>
<gene>
    <name evidence="9" type="ORF">A3C82_01830</name>
</gene>
<evidence type="ECO:0000256" key="3">
    <source>
        <dbReference type="ARBA" id="ARBA00023274"/>
    </source>
</evidence>
<evidence type="ECO:0000256" key="6">
    <source>
        <dbReference type="PROSITE-ProRule" id="PRU00268"/>
    </source>
</evidence>
<dbReference type="Gene3D" id="3.30.160.20">
    <property type="match status" value="1"/>
</dbReference>
<dbReference type="GO" id="GO:0006412">
    <property type="term" value="P:translation"/>
    <property type="evidence" value="ECO:0007669"/>
    <property type="project" value="InterPro"/>
</dbReference>
<feature type="domain" description="S5 DRBM" evidence="8">
    <location>
        <begin position="21"/>
        <end position="84"/>
    </location>
</feature>
<dbReference type="FunFam" id="3.30.230.10:FF:000002">
    <property type="entry name" value="30S ribosomal protein S5"/>
    <property type="match status" value="1"/>
</dbReference>
<proteinExistence type="inferred from homology"/>
<reference evidence="9 10" key="1">
    <citation type="journal article" date="2016" name="Nat. Commun.">
        <title>Thousands of microbial genomes shed light on interconnected biogeochemical processes in an aquifer system.</title>
        <authorList>
            <person name="Anantharaman K."/>
            <person name="Brown C.T."/>
            <person name="Hug L.A."/>
            <person name="Sharon I."/>
            <person name="Castelle C.J."/>
            <person name="Probst A.J."/>
            <person name="Thomas B.C."/>
            <person name="Singh A."/>
            <person name="Wilkins M.J."/>
            <person name="Karaoz U."/>
            <person name="Brodie E.L."/>
            <person name="Williams K.H."/>
            <person name="Hubbard S.S."/>
            <person name="Banfield J.F."/>
        </authorList>
    </citation>
    <scope>NUCLEOTIDE SEQUENCE [LARGE SCALE GENOMIC DNA]</scope>
</reference>
<dbReference type="GO" id="GO:0003723">
    <property type="term" value="F:RNA binding"/>
    <property type="evidence" value="ECO:0007669"/>
    <property type="project" value="InterPro"/>
</dbReference>
<dbReference type="GO" id="GO:0005737">
    <property type="term" value="C:cytoplasm"/>
    <property type="evidence" value="ECO:0007669"/>
    <property type="project" value="UniProtKB-ARBA"/>
</dbReference>